<name>A0A4Y9XNM6_9APHY</name>
<proteinExistence type="predicted"/>
<sequence length="301" mass="32765">MVLGLFYGILGETMTTALRINTVHDIISSVEEFLYDRTLDPNNNQPKTSDRSPSYVARDTSHNLNTEAGLTRSMRDPPRAYVVPPEAQTQNQRQHTGNRRHGTPASPNMQHDYYVSAMSVATHTQTRTRQHGEPAPAPVVLPGTRQLNDLPTSVVPPLTPIAPNDTSECVPRAHLRPPLLPQVQHAPVVLPSSSLPNAQPSARVLARAQTIQMASVGSMGSLSVHSASNGQDDLCDSASQNLDSACVVAIELRGHTTAILRYRAFGRLSRRHLTRVVISGQLRQRHAESCQHASDTAGARP</sequence>
<accession>A0A4Y9XNM6</accession>
<dbReference type="AlphaFoldDB" id="A0A4Y9XNM6"/>
<evidence type="ECO:0000313" key="3">
    <source>
        <dbReference type="Proteomes" id="UP000298390"/>
    </source>
</evidence>
<feature type="region of interest" description="Disordered" evidence="1">
    <location>
        <begin position="38"/>
        <end position="109"/>
    </location>
</feature>
<comment type="caution">
    <text evidence="2">The sequence shown here is derived from an EMBL/GenBank/DDBJ whole genome shotgun (WGS) entry which is preliminary data.</text>
</comment>
<protein>
    <submittedName>
        <fullName evidence="2">Uncharacterized protein</fullName>
    </submittedName>
</protein>
<evidence type="ECO:0000256" key="1">
    <source>
        <dbReference type="SAM" id="MobiDB-lite"/>
    </source>
</evidence>
<gene>
    <name evidence="2" type="ORF">EVJ58_g10809</name>
</gene>
<dbReference type="Proteomes" id="UP000298390">
    <property type="component" value="Unassembled WGS sequence"/>
</dbReference>
<reference evidence="2 3" key="1">
    <citation type="submission" date="2019-01" db="EMBL/GenBank/DDBJ databases">
        <title>Genome sequencing of the rare red list fungi Fomitopsis rosea.</title>
        <authorList>
            <person name="Buettner E."/>
            <person name="Kellner H."/>
        </authorList>
    </citation>
    <scope>NUCLEOTIDE SEQUENCE [LARGE SCALE GENOMIC DNA]</scope>
    <source>
        <strain evidence="2 3">DSM 105464</strain>
    </source>
</reference>
<evidence type="ECO:0000313" key="2">
    <source>
        <dbReference type="EMBL" id="TFY50967.1"/>
    </source>
</evidence>
<dbReference type="EMBL" id="SEKV01001318">
    <property type="protein sequence ID" value="TFY50967.1"/>
    <property type="molecule type" value="Genomic_DNA"/>
</dbReference>
<organism evidence="2 3">
    <name type="scientific">Rhodofomes roseus</name>
    <dbReference type="NCBI Taxonomy" id="34475"/>
    <lineage>
        <taxon>Eukaryota</taxon>
        <taxon>Fungi</taxon>
        <taxon>Dikarya</taxon>
        <taxon>Basidiomycota</taxon>
        <taxon>Agaricomycotina</taxon>
        <taxon>Agaricomycetes</taxon>
        <taxon>Polyporales</taxon>
        <taxon>Rhodofomes</taxon>
    </lineage>
</organism>